<proteinExistence type="predicted"/>
<dbReference type="AlphaFoldDB" id="K1R1E1"/>
<reference evidence="1" key="1">
    <citation type="journal article" date="2012" name="Nature">
        <title>The oyster genome reveals stress adaptation and complexity of shell formation.</title>
        <authorList>
            <person name="Zhang G."/>
            <person name="Fang X."/>
            <person name="Guo X."/>
            <person name="Li L."/>
            <person name="Luo R."/>
            <person name="Xu F."/>
            <person name="Yang P."/>
            <person name="Zhang L."/>
            <person name="Wang X."/>
            <person name="Qi H."/>
            <person name="Xiong Z."/>
            <person name="Que H."/>
            <person name="Xie Y."/>
            <person name="Holland P.W."/>
            <person name="Paps J."/>
            <person name="Zhu Y."/>
            <person name="Wu F."/>
            <person name="Chen Y."/>
            <person name="Wang J."/>
            <person name="Peng C."/>
            <person name="Meng J."/>
            <person name="Yang L."/>
            <person name="Liu J."/>
            <person name="Wen B."/>
            <person name="Zhang N."/>
            <person name="Huang Z."/>
            <person name="Zhu Q."/>
            <person name="Feng Y."/>
            <person name="Mount A."/>
            <person name="Hedgecock D."/>
            <person name="Xu Z."/>
            <person name="Liu Y."/>
            <person name="Domazet-Loso T."/>
            <person name="Du Y."/>
            <person name="Sun X."/>
            <person name="Zhang S."/>
            <person name="Liu B."/>
            <person name="Cheng P."/>
            <person name="Jiang X."/>
            <person name="Li J."/>
            <person name="Fan D."/>
            <person name="Wang W."/>
            <person name="Fu W."/>
            <person name="Wang T."/>
            <person name="Wang B."/>
            <person name="Zhang J."/>
            <person name="Peng Z."/>
            <person name="Li Y."/>
            <person name="Li N."/>
            <person name="Wang J."/>
            <person name="Chen M."/>
            <person name="He Y."/>
            <person name="Tan F."/>
            <person name="Song X."/>
            <person name="Zheng Q."/>
            <person name="Huang R."/>
            <person name="Yang H."/>
            <person name="Du X."/>
            <person name="Chen L."/>
            <person name="Yang M."/>
            <person name="Gaffney P.M."/>
            <person name="Wang S."/>
            <person name="Luo L."/>
            <person name="She Z."/>
            <person name="Ming Y."/>
            <person name="Huang W."/>
            <person name="Zhang S."/>
            <person name="Huang B."/>
            <person name="Zhang Y."/>
            <person name="Qu T."/>
            <person name="Ni P."/>
            <person name="Miao G."/>
            <person name="Wang J."/>
            <person name="Wang Q."/>
            <person name="Steinberg C.E."/>
            <person name="Wang H."/>
            <person name="Li N."/>
            <person name="Qian L."/>
            <person name="Zhang G."/>
            <person name="Li Y."/>
            <person name="Yang H."/>
            <person name="Liu X."/>
            <person name="Wang J."/>
            <person name="Yin Y."/>
            <person name="Wang J."/>
        </authorList>
    </citation>
    <scope>NUCLEOTIDE SEQUENCE [LARGE SCALE GENOMIC DNA]</scope>
    <source>
        <strain evidence="1">05x7-T-G4-1.051#20</strain>
    </source>
</reference>
<protein>
    <submittedName>
        <fullName evidence="1">Uncharacterized protein</fullName>
    </submittedName>
</protein>
<name>K1R1E1_MAGGI</name>
<dbReference type="InParanoid" id="K1R1E1"/>
<sequence>MGGNEKFTLDLMDYQKNDIKSGLVGAILYTVAAAFLCEALHVFIKVQELKLHSRKHKVPVHLGLSTCHVVLTVLRLSVVLAVLSGKMWVWISLGVGAGTGYFLLRPCLNSATSGVSEDDDVNGHGRARLKTIRKLGHYSVHKSAQQICRAQEEKRDDYNVYYKQTTENNTIQTTDAAITPQSFTKCRGTDTQGRPLLHYFPLGAQPTCTIQNMSNEERWDYIRETFQKLSSSHLYAGLERRRIQGQSYLPCQSPRNTSLAHWESSFDVSTVDFNDLLNETSYRAQEIVQGS</sequence>
<evidence type="ECO:0000313" key="1">
    <source>
        <dbReference type="EMBL" id="EKC39688.1"/>
    </source>
</evidence>
<dbReference type="EMBL" id="JH815776">
    <property type="protein sequence ID" value="EKC39688.1"/>
    <property type="molecule type" value="Genomic_DNA"/>
</dbReference>
<organism evidence="1">
    <name type="scientific">Magallana gigas</name>
    <name type="common">Pacific oyster</name>
    <name type="synonym">Crassostrea gigas</name>
    <dbReference type="NCBI Taxonomy" id="29159"/>
    <lineage>
        <taxon>Eukaryota</taxon>
        <taxon>Metazoa</taxon>
        <taxon>Spiralia</taxon>
        <taxon>Lophotrochozoa</taxon>
        <taxon>Mollusca</taxon>
        <taxon>Bivalvia</taxon>
        <taxon>Autobranchia</taxon>
        <taxon>Pteriomorphia</taxon>
        <taxon>Ostreida</taxon>
        <taxon>Ostreoidea</taxon>
        <taxon>Ostreidae</taxon>
        <taxon>Magallana</taxon>
    </lineage>
</organism>
<gene>
    <name evidence="1" type="ORF">CGI_10007853</name>
</gene>
<dbReference type="HOGENOM" id="CLU_083422_0_0_1"/>
<accession>K1R1E1</accession>